<feature type="compositionally biased region" description="Acidic residues" evidence="1">
    <location>
        <begin position="348"/>
        <end position="369"/>
    </location>
</feature>
<dbReference type="Pfam" id="PF00010">
    <property type="entry name" value="HLH"/>
    <property type="match status" value="1"/>
</dbReference>
<dbReference type="InterPro" id="IPR011598">
    <property type="entry name" value="bHLH_dom"/>
</dbReference>
<protein>
    <recommendedName>
        <fullName evidence="2">BHLH domain-containing protein</fullName>
    </recommendedName>
</protein>
<dbReference type="Gene3D" id="4.10.280.10">
    <property type="entry name" value="Helix-loop-helix DNA-binding domain"/>
    <property type="match status" value="1"/>
</dbReference>
<feature type="compositionally biased region" description="Low complexity" evidence="1">
    <location>
        <begin position="98"/>
        <end position="120"/>
    </location>
</feature>
<evidence type="ECO:0000256" key="1">
    <source>
        <dbReference type="SAM" id="MobiDB-lite"/>
    </source>
</evidence>
<dbReference type="EMBL" id="KN880433">
    <property type="protein sequence ID" value="KIY73822.1"/>
    <property type="molecule type" value="Genomic_DNA"/>
</dbReference>
<feature type="region of interest" description="Disordered" evidence="1">
    <location>
        <begin position="157"/>
        <end position="193"/>
    </location>
</feature>
<dbReference type="PANTHER" id="PTHR47336">
    <property type="entry name" value="TRANSCRIPTION FACTOR HMS1-RELATED"/>
    <property type="match status" value="1"/>
</dbReference>
<sequence>MDFTSPSPPGSSSASSSGFDSTDLDLSSILHDDVLQDTSMLDWSQISSMWQDIPDLGTMDFEQSPISVDPSILNKPQTPAPVINTDAGFQYDFPFTFQQPQSPASSLSPSESLSDTASLSGRPSNSNSPLIKSDADLAAELAQRVLESAGIISALPLNGAPPPSTSGPSTSTSAPALPPATATFDPSEPGTQGAFQAAAAQSASAAASTMMMSSRPKTSHTTIERRYRTNLNARIQSLRMAVPALRVLEWSDGAKKSKGTKARLRPEGESEDLIDERGFVDGVRVARKCSKANVLGKAVEYISVLKKRENRLKREQDGLKALVGGLVGGPALLNAWETEWRVRFGGEEKDEVDGLEDEAGDSDDEDEEEERKRKKPKTTPAPPPPQTPVAPGTVPEKRKRGRPRKVPLPPTAVPDPVTTAPVPPPVIAQTSAPQYLLATFALFSFFNNPLTSPPSTTPHTHDGVVLGGKSHTTGSTYQSIIQAFHLLVSVLVFASILYPWISKYTSGLKPIFFRRVKPQIPAPRRTKTAMLSSALQTTNRGQIGEVEQLKDALACGGKGDTFEEKGLEQRAWVRLGEISVFSPDTTSLISRLWTIYNLRSHLPWFSASAGDLTTLAMLLSPIAPGRASSIWEAAKHTGLTQTRACAYERLVLSSVDVQEAAAIVTIADKHPRYTPIGVVSAHLILRRLRKHAVAMFVGSIVPRHLGVDTDKEEEARRVTVDSARSLGGDIARLGDTFEEVWNGGDPRLEDEEYEDEGVQAEIRALLVAVVLYRQIFPSAVLGKAGEESVSILLSPPPSPTLSEHKSGYRLREILGQDVFEEMELEEARDRVVDLLVAAERSRRL</sequence>
<dbReference type="PROSITE" id="PS50888">
    <property type="entry name" value="BHLH"/>
    <property type="match status" value="1"/>
</dbReference>
<feature type="compositionally biased region" description="Low complexity" evidence="1">
    <location>
        <begin position="1"/>
        <end position="21"/>
    </location>
</feature>
<gene>
    <name evidence="3" type="ORF">CYLTODRAFT_439501</name>
</gene>
<dbReference type="InterPro" id="IPR036638">
    <property type="entry name" value="HLH_DNA-bd_sf"/>
</dbReference>
<dbReference type="SUPFAM" id="SSF47459">
    <property type="entry name" value="HLH, helix-loop-helix DNA-binding domain"/>
    <property type="match status" value="1"/>
</dbReference>
<evidence type="ECO:0000313" key="4">
    <source>
        <dbReference type="Proteomes" id="UP000054007"/>
    </source>
</evidence>
<dbReference type="OrthoDB" id="2133190at2759"/>
<dbReference type="SMART" id="SM00353">
    <property type="entry name" value="HLH"/>
    <property type="match status" value="1"/>
</dbReference>
<feature type="region of interest" description="Disordered" evidence="1">
    <location>
        <begin position="1"/>
        <end position="22"/>
    </location>
</feature>
<dbReference type="GO" id="GO:0046983">
    <property type="term" value="F:protein dimerization activity"/>
    <property type="evidence" value="ECO:0007669"/>
    <property type="project" value="InterPro"/>
</dbReference>
<proteinExistence type="predicted"/>
<accession>A0A0D7BTU7</accession>
<feature type="region of interest" description="Disordered" evidence="1">
    <location>
        <begin position="347"/>
        <end position="418"/>
    </location>
</feature>
<feature type="compositionally biased region" description="Polar residues" evidence="1">
    <location>
        <begin position="121"/>
        <end position="130"/>
    </location>
</feature>
<feature type="region of interest" description="Disordered" evidence="1">
    <location>
        <begin position="94"/>
        <end position="131"/>
    </location>
</feature>
<reference evidence="3 4" key="1">
    <citation type="journal article" date="2015" name="Fungal Genet. Biol.">
        <title>Evolution of novel wood decay mechanisms in Agaricales revealed by the genome sequences of Fistulina hepatica and Cylindrobasidium torrendii.</title>
        <authorList>
            <person name="Floudas D."/>
            <person name="Held B.W."/>
            <person name="Riley R."/>
            <person name="Nagy L.G."/>
            <person name="Koehler G."/>
            <person name="Ransdell A.S."/>
            <person name="Younus H."/>
            <person name="Chow J."/>
            <person name="Chiniquy J."/>
            <person name="Lipzen A."/>
            <person name="Tritt A."/>
            <person name="Sun H."/>
            <person name="Haridas S."/>
            <person name="LaButti K."/>
            <person name="Ohm R.A."/>
            <person name="Kues U."/>
            <person name="Blanchette R.A."/>
            <person name="Grigoriev I.V."/>
            <person name="Minto R.E."/>
            <person name="Hibbett D.S."/>
        </authorList>
    </citation>
    <scope>NUCLEOTIDE SEQUENCE [LARGE SCALE GENOMIC DNA]</scope>
    <source>
        <strain evidence="3 4">FP15055 ss-10</strain>
    </source>
</reference>
<dbReference type="InterPro" id="IPR052099">
    <property type="entry name" value="Regulatory_TF_Diverse"/>
</dbReference>
<dbReference type="AlphaFoldDB" id="A0A0D7BTU7"/>
<name>A0A0D7BTU7_9AGAR</name>
<dbReference type="STRING" id="1314674.A0A0D7BTU7"/>
<feature type="domain" description="BHLH" evidence="2">
    <location>
        <begin position="215"/>
        <end position="305"/>
    </location>
</feature>
<dbReference type="PANTHER" id="PTHR47336:SF2">
    <property type="entry name" value="TRANSCRIPTION FACTOR HMS1-RELATED"/>
    <property type="match status" value="1"/>
</dbReference>
<feature type="compositionally biased region" description="Low complexity" evidence="1">
    <location>
        <begin position="166"/>
        <end position="183"/>
    </location>
</feature>
<feature type="compositionally biased region" description="Pro residues" evidence="1">
    <location>
        <begin position="379"/>
        <end position="388"/>
    </location>
</feature>
<evidence type="ECO:0000313" key="3">
    <source>
        <dbReference type="EMBL" id="KIY73822.1"/>
    </source>
</evidence>
<evidence type="ECO:0000259" key="2">
    <source>
        <dbReference type="PROSITE" id="PS50888"/>
    </source>
</evidence>
<dbReference type="Proteomes" id="UP000054007">
    <property type="component" value="Unassembled WGS sequence"/>
</dbReference>
<organism evidence="3 4">
    <name type="scientific">Cylindrobasidium torrendii FP15055 ss-10</name>
    <dbReference type="NCBI Taxonomy" id="1314674"/>
    <lineage>
        <taxon>Eukaryota</taxon>
        <taxon>Fungi</taxon>
        <taxon>Dikarya</taxon>
        <taxon>Basidiomycota</taxon>
        <taxon>Agaricomycotina</taxon>
        <taxon>Agaricomycetes</taxon>
        <taxon>Agaricomycetidae</taxon>
        <taxon>Agaricales</taxon>
        <taxon>Marasmiineae</taxon>
        <taxon>Physalacriaceae</taxon>
        <taxon>Cylindrobasidium</taxon>
    </lineage>
</organism>
<keyword evidence="4" id="KW-1185">Reference proteome</keyword>